<evidence type="ECO:0008006" key="3">
    <source>
        <dbReference type="Google" id="ProtNLM"/>
    </source>
</evidence>
<dbReference type="AlphaFoldDB" id="A0A3E4F727"/>
<accession>A0A3E4F727</accession>
<organism evidence="1 2">
    <name type="scientific">Dorea formicigenerans</name>
    <dbReference type="NCBI Taxonomy" id="39486"/>
    <lineage>
        <taxon>Bacteria</taxon>
        <taxon>Bacillati</taxon>
        <taxon>Bacillota</taxon>
        <taxon>Clostridia</taxon>
        <taxon>Lachnospirales</taxon>
        <taxon>Lachnospiraceae</taxon>
        <taxon>Dorea</taxon>
    </lineage>
</organism>
<gene>
    <name evidence="1" type="ORF">DXD84_06890</name>
</gene>
<name>A0A3E4F727_9FIRM</name>
<dbReference type="Proteomes" id="UP000260664">
    <property type="component" value="Unassembled WGS sequence"/>
</dbReference>
<dbReference type="RefSeq" id="WP_117494920.1">
    <property type="nucleotide sequence ID" value="NZ_QSOI01000006.1"/>
</dbReference>
<reference evidence="1 2" key="1">
    <citation type="submission" date="2018-08" db="EMBL/GenBank/DDBJ databases">
        <title>A genome reference for cultivated species of the human gut microbiota.</title>
        <authorList>
            <person name="Zou Y."/>
            <person name="Xue W."/>
            <person name="Luo G."/>
        </authorList>
    </citation>
    <scope>NUCLEOTIDE SEQUENCE [LARGE SCALE GENOMIC DNA]</scope>
    <source>
        <strain evidence="1 2">TM09-19AC</strain>
    </source>
</reference>
<sequence>MKYNYVILGSEADFYMASYADLFNCSYAKYLWRRIDTDSPIITFLYRIHMSPITNKFIELPMKSIWNRWVFREKFDNDNPICFIFFAGRNKEINNGAIYYLRSKYKNCKTVLFYQDLVKKSALPQIEKIRNQFDLILSFDQLDVKKYNLLYYPLVYSKTDIKKSDIPKSDIYFVGKAKDRLEDIREVYSRLKDSGLKCDFHITGVSPEDVREDGIVYNMPVSYEENLQRIKASKCMLEIMQKGGHGYTLRYCEAIMYDKKIITNNPEIKEAPFYSEQRIQVFENPHEITSDFVLEGEGKVDYGYKDKLSPKRLLDFLDNKL</sequence>
<comment type="caution">
    <text evidence="1">The sequence shown here is derived from an EMBL/GenBank/DDBJ whole genome shotgun (WGS) entry which is preliminary data.</text>
</comment>
<dbReference type="EMBL" id="QSOI01000006">
    <property type="protein sequence ID" value="RGI84659.1"/>
    <property type="molecule type" value="Genomic_DNA"/>
</dbReference>
<evidence type="ECO:0000313" key="2">
    <source>
        <dbReference type="Proteomes" id="UP000260664"/>
    </source>
</evidence>
<proteinExistence type="predicted"/>
<evidence type="ECO:0000313" key="1">
    <source>
        <dbReference type="EMBL" id="RGI84659.1"/>
    </source>
</evidence>
<protein>
    <recommendedName>
        <fullName evidence="3">Glycosyltransferase family 1 protein</fullName>
    </recommendedName>
</protein>